<dbReference type="EMBL" id="PQGD01000002">
    <property type="protein sequence ID" value="POP50352.1"/>
    <property type="molecule type" value="Genomic_DNA"/>
</dbReference>
<name>A0A2P5GUX8_9ENTR</name>
<keyword evidence="4" id="KW-1185">Reference proteome</keyword>
<evidence type="ECO:0000313" key="5">
    <source>
        <dbReference type="Proteomes" id="UP000247005"/>
    </source>
</evidence>
<evidence type="ECO:0000313" key="3">
    <source>
        <dbReference type="EMBL" id="POP50352.1"/>
    </source>
</evidence>
<dbReference type="RefSeq" id="WP_103676470.1">
    <property type="nucleotide sequence ID" value="NZ_PQGD01000002.1"/>
</dbReference>
<proteinExistence type="predicted"/>
<dbReference type="Proteomes" id="UP000247005">
    <property type="component" value="Unassembled WGS sequence"/>
</dbReference>
<dbReference type="Proteomes" id="UP000237073">
    <property type="component" value="Unassembled WGS sequence"/>
</dbReference>
<dbReference type="AlphaFoldDB" id="A0A2P5GUX8"/>
<dbReference type="InterPro" id="IPR025309">
    <property type="entry name" value="KTSC_dom"/>
</dbReference>
<evidence type="ECO:0000313" key="4">
    <source>
        <dbReference type="Proteomes" id="UP000237073"/>
    </source>
</evidence>
<evidence type="ECO:0000259" key="1">
    <source>
        <dbReference type="Pfam" id="PF13619"/>
    </source>
</evidence>
<dbReference type="EMBL" id="PQGE01000010">
    <property type="protein sequence ID" value="POP44334.1"/>
    <property type="molecule type" value="Genomic_DNA"/>
</dbReference>
<sequence>MEHHPVKSSRIASVAWDETSSTLEIVFRNADIIQYQNVPARIFRDFLIVVSKGRFYDGVIKGKYPEKKRNGR</sequence>
<reference evidence="4 5" key="1">
    <citation type="submission" date="2018-01" db="EMBL/GenBank/DDBJ databases">
        <title>Superficieibacter electus gen. nov., sp. nov., an extended-spectrum beta-lactamase possessing member of the Enterobacteriaceae family, isolated from intensive care unit surfaces.</title>
        <authorList>
            <person name="Potter R.F."/>
            <person name="D'Souza A.W."/>
        </authorList>
    </citation>
    <scope>NUCLEOTIDE SEQUENCE [LARGE SCALE GENOMIC DNA]</scope>
    <source>
        <strain evidence="3 5">BP-1</strain>
        <strain evidence="2 4">BP-2</strain>
    </source>
</reference>
<protein>
    <submittedName>
        <fullName evidence="3">KTSC domain-containing protein</fullName>
    </submittedName>
</protein>
<feature type="domain" description="KTSC" evidence="1">
    <location>
        <begin position="7"/>
        <end position="64"/>
    </location>
</feature>
<accession>A0A2P5GUX8</accession>
<gene>
    <name evidence="3" type="ORF">CHU32_02705</name>
    <name evidence="2" type="ORF">CHU33_12815</name>
</gene>
<comment type="caution">
    <text evidence="3">The sequence shown here is derived from an EMBL/GenBank/DDBJ whole genome shotgun (WGS) entry which is preliminary data.</text>
</comment>
<evidence type="ECO:0000313" key="2">
    <source>
        <dbReference type="EMBL" id="POP44334.1"/>
    </source>
</evidence>
<dbReference type="OrthoDB" id="8612029at2"/>
<organism evidence="3 5">
    <name type="scientific">Superficieibacter electus</name>
    <dbReference type="NCBI Taxonomy" id="2022662"/>
    <lineage>
        <taxon>Bacteria</taxon>
        <taxon>Pseudomonadati</taxon>
        <taxon>Pseudomonadota</taxon>
        <taxon>Gammaproteobacteria</taxon>
        <taxon>Enterobacterales</taxon>
        <taxon>Enterobacteriaceae</taxon>
        <taxon>Superficieibacter</taxon>
    </lineage>
</organism>
<dbReference type="Pfam" id="PF13619">
    <property type="entry name" value="KTSC"/>
    <property type="match status" value="1"/>
</dbReference>